<protein>
    <submittedName>
        <fullName evidence="1">Uncharacterized protein</fullName>
    </submittedName>
</protein>
<dbReference type="Proteomes" id="UP000078113">
    <property type="component" value="Unassembled WGS sequence"/>
</dbReference>
<comment type="caution">
    <text evidence="1">The sequence shown here is derived from an EMBL/GenBank/DDBJ whole genome shotgun (WGS) entry which is preliminary data.</text>
</comment>
<reference evidence="1" key="1">
    <citation type="submission" date="2016-04" db="EMBL/GenBank/DDBJ databases">
        <authorList>
            <person name="Nguyen H.D."/>
            <person name="Samba Siva P."/>
            <person name="Cullis J."/>
            <person name="Levesque C.A."/>
            <person name="Hambleton S."/>
        </authorList>
    </citation>
    <scope>NUCLEOTIDE SEQUENCE</scope>
    <source>
        <strain evidence="1">DAOMC 236422</strain>
    </source>
</reference>
<keyword evidence="2" id="KW-1185">Reference proteome</keyword>
<dbReference type="InterPro" id="IPR059181">
    <property type="entry name" value="RWDD2A-B_C"/>
</dbReference>
<sequence>MAYVIPVKSIDGFVEEVELLQNSCAEGEFRPASDTAASSRSNPRDFDLVLNPEPEEVLLRIQGPQEDGASGSRSRASLMLCAPSADSGLVQKLKCMIESRLAEEDFEQAEYKIYDIFLFLQGAISDGDIVFAPQRDASLEEPGVQDLAVPPSFEAELRMTRCIFWSHHLKSTTKKKNIRAWCSELRVWGITRPGYPAFLLFEGSEEDVDEMIKRIKDQNWHALSLRACVRYTYTRPAQVPNEGSSTHDLALLHCPLAQNHSSNNNTTDTGGSHASATNAKLRPGVEEIETMSDLVGRLRAVGVPEAEYTEALGLRT</sequence>
<organism evidence="1 2">
    <name type="scientific">Tilletia walkeri</name>
    <dbReference type="NCBI Taxonomy" id="117179"/>
    <lineage>
        <taxon>Eukaryota</taxon>
        <taxon>Fungi</taxon>
        <taxon>Dikarya</taxon>
        <taxon>Basidiomycota</taxon>
        <taxon>Ustilaginomycotina</taxon>
        <taxon>Exobasidiomycetes</taxon>
        <taxon>Tilletiales</taxon>
        <taxon>Tilletiaceae</taxon>
        <taxon>Tilletia</taxon>
    </lineage>
</organism>
<dbReference type="AlphaFoldDB" id="A0A8X7N8D5"/>
<dbReference type="PANTHER" id="PTHR15955">
    <property type="entry name" value="RWD DOMAIN CONTAINING PROTEIN 2"/>
    <property type="match status" value="1"/>
</dbReference>
<gene>
    <name evidence="1" type="ORF">A4X09_0g4906</name>
</gene>
<evidence type="ECO:0000313" key="2">
    <source>
        <dbReference type="Proteomes" id="UP000078113"/>
    </source>
</evidence>
<dbReference type="InterPro" id="IPR017359">
    <property type="entry name" value="Phi-like"/>
</dbReference>
<dbReference type="PANTHER" id="PTHR15955:SF8">
    <property type="entry name" value="RWD DOMAIN-CONTAINING PROTEIN 2B-RELATED"/>
    <property type="match status" value="1"/>
</dbReference>
<name>A0A8X7N8D5_9BASI</name>
<proteinExistence type="predicted"/>
<accession>A0A8X7N8D5</accession>
<dbReference type="CDD" id="cd24163">
    <property type="entry name" value="RWDD2_C"/>
    <property type="match status" value="1"/>
</dbReference>
<evidence type="ECO:0000313" key="1">
    <source>
        <dbReference type="EMBL" id="KAE8267441.1"/>
    </source>
</evidence>
<reference evidence="1" key="2">
    <citation type="journal article" date="2019" name="IMA Fungus">
        <title>Genome sequencing and comparison of five Tilletia species to identify candidate genes for the detection of regulated species infecting wheat.</title>
        <authorList>
            <person name="Nguyen H.D.T."/>
            <person name="Sultana T."/>
            <person name="Kesanakurti P."/>
            <person name="Hambleton S."/>
        </authorList>
    </citation>
    <scope>NUCLEOTIDE SEQUENCE</scope>
    <source>
        <strain evidence="1">DAOMC 236422</strain>
    </source>
</reference>
<dbReference type="EMBL" id="LWDG02000228">
    <property type="protein sequence ID" value="KAE8267441.1"/>
    <property type="molecule type" value="Genomic_DNA"/>
</dbReference>